<gene>
    <name evidence="3" type="ORF">FHX33_000679</name>
</gene>
<reference evidence="3 4" key="1">
    <citation type="submission" date="2020-08" db="EMBL/GenBank/DDBJ databases">
        <title>Sequencing the genomes of 1000 actinobacteria strains.</title>
        <authorList>
            <person name="Klenk H.-P."/>
        </authorList>
    </citation>
    <scope>NUCLEOTIDE SEQUENCE [LARGE SCALE GENOMIC DNA]</scope>
    <source>
        <strain evidence="3 4">DSM 20146</strain>
    </source>
</reference>
<organism evidence="3 4">
    <name type="scientific">Leifsonia aquatica</name>
    <name type="common">Corynebacterium aquaticum</name>
    <dbReference type="NCBI Taxonomy" id="144185"/>
    <lineage>
        <taxon>Bacteria</taxon>
        <taxon>Bacillati</taxon>
        <taxon>Actinomycetota</taxon>
        <taxon>Actinomycetes</taxon>
        <taxon>Micrococcales</taxon>
        <taxon>Microbacteriaceae</taxon>
        <taxon>Leifsonia</taxon>
    </lineage>
</organism>
<feature type="chain" id="PRO_5031143738" evidence="2">
    <location>
        <begin position="30"/>
        <end position="376"/>
    </location>
</feature>
<keyword evidence="4" id="KW-1185">Reference proteome</keyword>
<dbReference type="EMBL" id="JACHVP010000001">
    <property type="protein sequence ID" value="MBB2965947.1"/>
    <property type="molecule type" value="Genomic_DNA"/>
</dbReference>
<dbReference type="AlphaFoldDB" id="A0A7W4YI05"/>
<feature type="coiled-coil region" evidence="1">
    <location>
        <begin position="39"/>
        <end position="115"/>
    </location>
</feature>
<evidence type="ECO:0000256" key="1">
    <source>
        <dbReference type="SAM" id="Coils"/>
    </source>
</evidence>
<feature type="signal peptide" evidence="2">
    <location>
        <begin position="1"/>
        <end position="29"/>
    </location>
</feature>
<dbReference type="Proteomes" id="UP000538196">
    <property type="component" value="Unassembled WGS sequence"/>
</dbReference>
<protein>
    <submittedName>
        <fullName evidence="3">Chemotaxis protein histidine kinase CheA</fullName>
    </submittedName>
</protein>
<keyword evidence="1" id="KW-0175">Coiled coil</keyword>
<proteinExistence type="predicted"/>
<evidence type="ECO:0000313" key="3">
    <source>
        <dbReference type="EMBL" id="MBB2965947.1"/>
    </source>
</evidence>
<comment type="caution">
    <text evidence="3">The sequence shown here is derived from an EMBL/GenBank/DDBJ whole genome shotgun (WGS) entry which is preliminary data.</text>
</comment>
<name>A0A7W4YI05_LEIAQ</name>
<accession>A0A7W4YI05</accession>
<keyword evidence="2" id="KW-0732">Signal</keyword>
<sequence length="376" mass="38730">MRRMWTASAAATALIGALVLAGGAAPAAADTSYPSWDDVQAAKANATAAQAEVDRINALLAGLQTAANAAGDLAIKRAGEYGAAETALKAATQKADDLSAQATAATAQADTLRTQSGTLASQLVRAGGSNVTLRLFLGSSTTHQKSLLYELGAVSKLTQRSTALLAAADQQKNVAAALSTQAAAAETVRTKLDADAKKAYQTAKDAEAAAEAELADQKSHANTLYSQLATLKNTEASVEQSYAAGEAAKAAAEAAANPGGGSDGFAPPPGMVVDPAAAQAYASSRLAAYGWGQDQMGCLIKLWNHESGWRADAYNSSSGAYGIPQSWPGSKMASAGADWMTNQNTQVNWGLDYINRAYGSPCAAWNFEMSHDPNWY</sequence>
<keyword evidence="3" id="KW-0418">Kinase</keyword>
<evidence type="ECO:0000313" key="4">
    <source>
        <dbReference type="Proteomes" id="UP000538196"/>
    </source>
</evidence>
<evidence type="ECO:0000256" key="2">
    <source>
        <dbReference type="SAM" id="SignalP"/>
    </source>
</evidence>
<dbReference type="SUPFAM" id="SSF53955">
    <property type="entry name" value="Lysozyme-like"/>
    <property type="match status" value="1"/>
</dbReference>
<keyword evidence="3" id="KW-0808">Transferase</keyword>
<dbReference type="InterPro" id="IPR023346">
    <property type="entry name" value="Lysozyme-like_dom_sf"/>
</dbReference>
<dbReference type="GO" id="GO:0016301">
    <property type="term" value="F:kinase activity"/>
    <property type="evidence" value="ECO:0007669"/>
    <property type="project" value="UniProtKB-KW"/>
</dbReference>